<dbReference type="PANTHER" id="PTHR23024">
    <property type="entry name" value="ARYLACETAMIDE DEACETYLASE"/>
    <property type="match status" value="1"/>
</dbReference>
<dbReference type="GO" id="GO:0016787">
    <property type="term" value="F:hydrolase activity"/>
    <property type="evidence" value="ECO:0007669"/>
    <property type="project" value="InterPro"/>
</dbReference>
<accession>A0A438II86</accession>
<evidence type="ECO:0000313" key="4">
    <source>
        <dbReference type="Proteomes" id="UP000288805"/>
    </source>
</evidence>
<dbReference type="InterPro" id="IPR029058">
    <property type="entry name" value="AB_hydrolase_fold"/>
</dbReference>
<gene>
    <name evidence="3" type="primary">CXE15_6</name>
    <name evidence="3" type="ORF">CK203_029717</name>
</gene>
<organism evidence="3 4">
    <name type="scientific">Vitis vinifera</name>
    <name type="common">Grape</name>
    <dbReference type="NCBI Taxonomy" id="29760"/>
    <lineage>
        <taxon>Eukaryota</taxon>
        <taxon>Viridiplantae</taxon>
        <taxon>Streptophyta</taxon>
        <taxon>Embryophyta</taxon>
        <taxon>Tracheophyta</taxon>
        <taxon>Spermatophyta</taxon>
        <taxon>Magnoliopsida</taxon>
        <taxon>eudicotyledons</taxon>
        <taxon>Gunneridae</taxon>
        <taxon>Pentapetalae</taxon>
        <taxon>rosids</taxon>
        <taxon>Vitales</taxon>
        <taxon>Vitaceae</taxon>
        <taxon>Viteae</taxon>
        <taxon>Vitis</taxon>
    </lineage>
</organism>
<sequence length="325" mass="35613">MGSIPHIVEDFQGVLRVYSDGSTLRSATLPLDIQVHDDGSVIWKDCCFHKGHNLQLRLYKPAAESNATSKLPILYYLHGGGFCVGSRTWPNCHNCCLRLASGLCALVVAPDYRLAPEHRLPAAMEDALTSLKWLQAQALSVNCDVWLSDQRVDLSRVFVVGDSSGGNMAHHLAVELGAGSPGLEPVQVRGYVLMAPFFGGTVRTRSEEGPSEAMLNLELLDRFWRLSLPVGDTADHPLANPFGPASPLLEPLELDPVLVLVGGSELLKDRAKDYAKKLKDMGKKIEYVEFEGKEHGFFTNDPYSEVGNSVLQVIQGFISQKSDKL</sequence>
<feature type="domain" description="Alpha/beta hydrolase fold-3" evidence="2">
    <location>
        <begin position="75"/>
        <end position="298"/>
    </location>
</feature>
<protein>
    <submittedName>
        <fullName evidence="3">Putative carboxylesterase 15</fullName>
    </submittedName>
</protein>
<comment type="similarity">
    <text evidence="1">Belongs to the 'GDXG' lipolytic enzyme family.</text>
</comment>
<dbReference type="InterPro" id="IPR050466">
    <property type="entry name" value="Carboxylest/Gibb_receptor"/>
</dbReference>
<dbReference type="PANTHER" id="PTHR23024:SF406">
    <property type="entry name" value="CARBOXYLESTERASE 15-RELATED"/>
    <property type="match status" value="1"/>
</dbReference>
<dbReference type="EMBL" id="QGNW01000107">
    <property type="protein sequence ID" value="RVW96433.1"/>
    <property type="molecule type" value="Genomic_DNA"/>
</dbReference>
<dbReference type="InterPro" id="IPR013094">
    <property type="entry name" value="AB_hydrolase_3"/>
</dbReference>
<name>A0A438II86_VITVI</name>
<comment type="caution">
    <text evidence="3">The sequence shown here is derived from an EMBL/GenBank/DDBJ whole genome shotgun (WGS) entry which is preliminary data.</text>
</comment>
<reference evidence="3 4" key="1">
    <citation type="journal article" date="2018" name="PLoS Genet.">
        <title>Population sequencing reveals clonal diversity and ancestral inbreeding in the grapevine cultivar Chardonnay.</title>
        <authorList>
            <person name="Roach M.J."/>
            <person name="Johnson D.L."/>
            <person name="Bohlmann J."/>
            <person name="van Vuuren H.J."/>
            <person name="Jones S.J."/>
            <person name="Pretorius I.S."/>
            <person name="Schmidt S.A."/>
            <person name="Borneman A.R."/>
        </authorList>
    </citation>
    <scope>NUCLEOTIDE SEQUENCE [LARGE SCALE GENOMIC DNA]</scope>
    <source>
        <strain evidence="4">cv. Chardonnay</strain>
        <tissue evidence="3">Leaf</tissue>
    </source>
</reference>
<dbReference type="Proteomes" id="UP000288805">
    <property type="component" value="Unassembled WGS sequence"/>
</dbReference>
<dbReference type="AlphaFoldDB" id="A0A438II86"/>
<dbReference type="Pfam" id="PF07859">
    <property type="entry name" value="Abhydrolase_3"/>
    <property type="match status" value="1"/>
</dbReference>
<evidence type="ECO:0000256" key="1">
    <source>
        <dbReference type="ARBA" id="ARBA00010515"/>
    </source>
</evidence>
<proteinExistence type="inferred from homology"/>
<evidence type="ECO:0000313" key="3">
    <source>
        <dbReference type="EMBL" id="RVW96433.1"/>
    </source>
</evidence>
<dbReference type="Gene3D" id="3.40.50.1820">
    <property type="entry name" value="alpha/beta hydrolase"/>
    <property type="match status" value="1"/>
</dbReference>
<evidence type="ECO:0000259" key="2">
    <source>
        <dbReference type="Pfam" id="PF07859"/>
    </source>
</evidence>
<dbReference type="SUPFAM" id="SSF53474">
    <property type="entry name" value="alpha/beta-Hydrolases"/>
    <property type="match status" value="1"/>
</dbReference>